<feature type="chain" id="PRO_5040903384" evidence="2">
    <location>
        <begin position="23"/>
        <end position="101"/>
    </location>
</feature>
<dbReference type="PROSITE" id="PS51144">
    <property type="entry name" value="ALPHA_CA_2"/>
    <property type="match status" value="1"/>
</dbReference>
<comment type="caution">
    <text evidence="4">The sequence shown here is derived from an EMBL/GenBank/DDBJ whole genome shotgun (WGS) entry which is preliminary data.</text>
</comment>
<protein>
    <submittedName>
        <fullName evidence="4">Unnamed protein product</fullName>
    </submittedName>
</protein>
<accession>A0A9W6U407</accession>
<dbReference type="Gene3D" id="3.10.200.10">
    <property type="entry name" value="Alpha carbonic anhydrase"/>
    <property type="match status" value="1"/>
</dbReference>
<evidence type="ECO:0000256" key="2">
    <source>
        <dbReference type="SAM" id="SignalP"/>
    </source>
</evidence>
<evidence type="ECO:0000259" key="3">
    <source>
        <dbReference type="PROSITE" id="PS51144"/>
    </source>
</evidence>
<sequence>MKFFALTSALVACALSAASVAADGAEGAAWGYKHNDSSMASPERWPEHYPTCGGSKQSPIDIEVSAGCNAETRSLKFTGDCADYNLTESTESFKASVNGGG</sequence>
<dbReference type="InterPro" id="IPR036398">
    <property type="entry name" value="CA_dom_sf"/>
</dbReference>
<dbReference type="OrthoDB" id="429145at2759"/>
<dbReference type="EMBL" id="BSXW01000540">
    <property type="protein sequence ID" value="GMF25039.1"/>
    <property type="molecule type" value="Genomic_DNA"/>
</dbReference>
<organism evidence="4 5">
    <name type="scientific">Phytophthora lilii</name>
    <dbReference type="NCBI Taxonomy" id="2077276"/>
    <lineage>
        <taxon>Eukaryota</taxon>
        <taxon>Sar</taxon>
        <taxon>Stramenopiles</taxon>
        <taxon>Oomycota</taxon>
        <taxon>Peronosporomycetes</taxon>
        <taxon>Peronosporales</taxon>
        <taxon>Peronosporaceae</taxon>
        <taxon>Phytophthora</taxon>
    </lineage>
</organism>
<keyword evidence="2" id="KW-0732">Signal</keyword>
<dbReference type="SUPFAM" id="SSF51069">
    <property type="entry name" value="Carbonic anhydrase"/>
    <property type="match status" value="1"/>
</dbReference>
<feature type="signal peptide" evidence="2">
    <location>
        <begin position="1"/>
        <end position="22"/>
    </location>
</feature>
<dbReference type="Proteomes" id="UP001165083">
    <property type="component" value="Unassembled WGS sequence"/>
</dbReference>
<gene>
    <name evidence="4" type="ORF">Plil01_001030600</name>
</gene>
<reference evidence="4" key="1">
    <citation type="submission" date="2023-04" db="EMBL/GenBank/DDBJ databases">
        <title>Phytophthora lilii NBRC 32176.</title>
        <authorList>
            <person name="Ichikawa N."/>
            <person name="Sato H."/>
            <person name="Tonouchi N."/>
        </authorList>
    </citation>
    <scope>NUCLEOTIDE SEQUENCE</scope>
    <source>
        <strain evidence="4">NBRC 32176</strain>
    </source>
</reference>
<feature type="region of interest" description="Disordered" evidence="1">
    <location>
        <begin position="32"/>
        <end position="56"/>
    </location>
</feature>
<feature type="domain" description="Alpha-carbonic anhydrase" evidence="3">
    <location>
        <begin position="28"/>
        <end position="101"/>
    </location>
</feature>
<proteinExistence type="predicted"/>
<dbReference type="Pfam" id="PF00194">
    <property type="entry name" value="Carb_anhydrase"/>
    <property type="match status" value="1"/>
</dbReference>
<evidence type="ECO:0000256" key="1">
    <source>
        <dbReference type="SAM" id="MobiDB-lite"/>
    </source>
</evidence>
<dbReference type="AlphaFoldDB" id="A0A9W6U407"/>
<evidence type="ECO:0000313" key="4">
    <source>
        <dbReference type="EMBL" id="GMF25039.1"/>
    </source>
</evidence>
<name>A0A9W6U407_9STRA</name>
<evidence type="ECO:0000313" key="5">
    <source>
        <dbReference type="Proteomes" id="UP001165083"/>
    </source>
</evidence>
<dbReference type="InterPro" id="IPR001148">
    <property type="entry name" value="CA_dom"/>
</dbReference>
<keyword evidence="5" id="KW-1185">Reference proteome</keyword>